<sequence length="750" mass="80905">MTKSTVIYTHTDEAAALATYSFLPVVQAYASQAGVPVETRDISLAGRIIAVFPEYLNEDQRIPDALTELGELAKTPAANIIKLPNISASIPQLKAAVAELQGKGYALPDYPDDPKTDEEREIRARYDKVKGSAVNPVLREGNSDRRAPASVKNYAKTHPHRMGAWTSESRTNVATMGENDFRSTEKSVVISEAGMLCIELAAEDGTTTVLKDSVPVLEGEVVDASVMRVAELNAFLAAQVARAKQDGVLFSVHLKATMMKVSDPIIFGHVVRAFFPKTFAKYGETLKAAGLTPNDGLGGILKGLENLPEGAGIKASFDAEIAEGPALAMVDSDKGITNLHVPSDVIIDASMAAMIRASGRMHGPDGREHDTLAVIPDSSYAGVYQVVIDDCRANGAYDPSTMGSVPSIGLMAQKAEEYGSHDKTFEIPAAGTVRLVDQAGNVLIEQPVARGDVFRACQTKDAPIRDWVKLAVTRARATGDPAVFWLDETRAHEAVLIAKVRQYLPEHDTEGLDIRILPPVEAMRLSLERIRRGANTIAVTGTVLRDYLTDLFPVLELGTSAKMLSVVPLMAGGGLFETGAGGSAPKHVRQLVEENYLRWDSLGEFFALTAAFEHLADTTGNGRARILEETLERATGTYLAENRSPARRLGGIDARGSHFYLSLYWARELAEQTDDPTLADAFTPLAKALLEREQTILAELVAVQGAPADIGGYYRPDPAKATAVMRPSPTWNEALAPWLHLGRTELSQGL</sequence>
<dbReference type="PANTHER" id="PTHR36999">
    <property type="entry name" value="ISOCITRATE DEHYDROGENASE [NADP]"/>
    <property type="match status" value="1"/>
</dbReference>
<evidence type="ECO:0000256" key="3">
    <source>
        <dbReference type="ARBA" id="ARBA00022532"/>
    </source>
</evidence>
<evidence type="ECO:0000313" key="12">
    <source>
        <dbReference type="Proteomes" id="UP001622557"/>
    </source>
</evidence>
<keyword evidence="5" id="KW-0460">Magnesium</keyword>
<reference evidence="11 12" key="1">
    <citation type="submission" date="2022-10" db="EMBL/GenBank/DDBJ databases">
        <title>The complete genomes of actinobacterial strains from the NBC collection.</title>
        <authorList>
            <person name="Joergensen T.S."/>
            <person name="Alvarez Arevalo M."/>
            <person name="Sterndorff E.B."/>
            <person name="Faurdal D."/>
            <person name="Vuksanovic O."/>
            <person name="Mourched A.-S."/>
            <person name="Charusanti P."/>
            <person name="Shaw S."/>
            <person name="Blin K."/>
            <person name="Weber T."/>
        </authorList>
    </citation>
    <scope>NUCLEOTIDE SEQUENCE [LARGE SCALE GENOMIC DNA]</scope>
    <source>
        <strain evidence="11 12">NBC_00156</strain>
    </source>
</reference>
<evidence type="ECO:0000313" key="11">
    <source>
        <dbReference type="EMBL" id="WTQ83641.1"/>
    </source>
</evidence>
<evidence type="ECO:0000256" key="10">
    <source>
        <dbReference type="PIRNR" id="PIRNR009407"/>
    </source>
</evidence>
<evidence type="ECO:0000256" key="9">
    <source>
        <dbReference type="ARBA" id="ARBA00046318"/>
    </source>
</evidence>
<keyword evidence="12" id="KW-1185">Reference proteome</keyword>
<evidence type="ECO:0000256" key="2">
    <source>
        <dbReference type="ARBA" id="ARBA00022435"/>
    </source>
</evidence>
<comment type="cofactor">
    <cofactor evidence="1">
        <name>Mg(2+)</name>
        <dbReference type="ChEBI" id="CHEBI:18420"/>
    </cofactor>
</comment>
<dbReference type="GO" id="GO:0004450">
    <property type="term" value="F:isocitrate dehydrogenase (NADP+) activity"/>
    <property type="evidence" value="ECO:0007669"/>
    <property type="project" value="UniProtKB-EC"/>
</dbReference>
<dbReference type="EC" id="1.1.1.42" evidence="10"/>
<protein>
    <recommendedName>
        <fullName evidence="10">Isocitrate dehydrogenase [NADP]</fullName>
        <ecNumber evidence="10">1.1.1.42</ecNumber>
    </recommendedName>
    <alternativeName>
        <fullName evidence="10">Oxalosuccinate decarboxylase</fullName>
    </alternativeName>
</protein>
<accession>A0ABZ1KSS4</accession>
<keyword evidence="2 10" id="KW-0329">Glyoxylate bypass</keyword>
<keyword evidence="4" id="KW-0479">Metal-binding</keyword>
<dbReference type="Proteomes" id="UP001622557">
    <property type="component" value="Chromosome"/>
</dbReference>
<dbReference type="EMBL" id="CP108164">
    <property type="protein sequence ID" value="WTQ83641.1"/>
    <property type="molecule type" value="Genomic_DNA"/>
</dbReference>
<keyword evidence="6 10" id="KW-0521">NADP</keyword>
<organism evidence="11 12">
    <name type="scientific">Streptomyces achromogenes</name>
    <dbReference type="NCBI Taxonomy" id="67255"/>
    <lineage>
        <taxon>Bacteria</taxon>
        <taxon>Bacillati</taxon>
        <taxon>Actinomycetota</taxon>
        <taxon>Actinomycetes</taxon>
        <taxon>Kitasatosporales</taxon>
        <taxon>Streptomycetaceae</taxon>
        <taxon>Streptomyces</taxon>
    </lineage>
</organism>
<name>A0ABZ1KSS4_STRAH</name>
<dbReference type="RefSeq" id="WP_405450488.1">
    <property type="nucleotide sequence ID" value="NZ_CP108164.1"/>
</dbReference>
<dbReference type="InterPro" id="IPR004436">
    <property type="entry name" value="Isocitrate_DH_NADP_mono"/>
</dbReference>
<keyword evidence="7 10" id="KW-0560">Oxidoreductase</keyword>
<evidence type="ECO:0000256" key="6">
    <source>
        <dbReference type="ARBA" id="ARBA00022857"/>
    </source>
</evidence>
<gene>
    <name evidence="11" type="ORF">OG350_26520</name>
</gene>
<dbReference type="SUPFAM" id="SSF53659">
    <property type="entry name" value="Isocitrate/Isopropylmalate dehydrogenase-like"/>
    <property type="match status" value="1"/>
</dbReference>
<evidence type="ECO:0000256" key="7">
    <source>
        <dbReference type="ARBA" id="ARBA00023002"/>
    </source>
</evidence>
<dbReference type="PANTHER" id="PTHR36999:SF1">
    <property type="entry name" value="ISOCITRATE DEHYDROGENASE (NADP(+))"/>
    <property type="match status" value="1"/>
</dbReference>
<evidence type="ECO:0000256" key="4">
    <source>
        <dbReference type="ARBA" id="ARBA00022723"/>
    </source>
</evidence>
<evidence type="ECO:0000256" key="8">
    <source>
        <dbReference type="ARBA" id="ARBA00023554"/>
    </source>
</evidence>
<dbReference type="Pfam" id="PF03971">
    <property type="entry name" value="IDH"/>
    <property type="match status" value="1"/>
</dbReference>
<dbReference type="PIRSF" id="PIRSF009407">
    <property type="entry name" value="IDH_monmr"/>
    <property type="match status" value="1"/>
</dbReference>
<comment type="similarity">
    <text evidence="9 10">Belongs to the monomeric-type IDH family.</text>
</comment>
<evidence type="ECO:0000256" key="5">
    <source>
        <dbReference type="ARBA" id="ARBA00022842"/>
    </source>
</evidence>
<keyword evidence="3 10" id="KW-0816">Tricarboxylic acid cycle</keyword>
<comment type="catalytic activity">
    <reaction evidence="8 10">
        <text>D-threo-isocitrate + NADP(+) = 2-oxoglutarate + CO2 + NADPH</text>
        <dbReference type="Rhea" id="RHEA:19629"/>
        <dbReference type="ChEBI" id="CHEBI:15562"/>
        <dbReference type="ChEBI" id="CHEBI:16526"/>
        <dbReference type="ChEBI" id="CHEBI:16810"/>
        <dbReference type="ChEBI" id="CHEBI:57783"/>
        <dbReference type="ChEBI" id="CHEBI:58349"/>
        <dbReference type="EC" id="1.1.1.42"/>
    </reaction>
</comment>
<dbReference type="GeneID" id="97284060"/>
<evidence type="ECO:0000256" key="1">
    <source>
        <dbReference type="ARBA" id="ARBA00001946"/>
    </source>
</evidence>
<proteinExistence type="inferred from homology"/>
<dbReference type="NCBIfam" id="TIGR00178">
    <property type="entry name" value="monomer_idh"/>
    <property type="match status" value="1"/>
</dbReference>